<evidence type="ECO:0000259" key="2">
    <source>
        <dbReference type="Pfam" id="PF13349"/>
    </source>
</evidence>
<keyword evidence="4" id="KW-1185">Reference proteome</keyword>
<dbReference type="Proteomes" id="UP001176021">
    <property type="component" value="Unassembled WGS sequence"/>
</dbReference>
<keyword evidence="1" id="KW-1133">Transmembrane helix</keyword>
<sequence length="305" mass="33307">MKIKFNKKVLIIVIGVIVIMSLLGLGVLSSYREIKEEKCFTMEEINEIQVTMSSAPVHIIRTKASKEVKVQLHGKAKQEIKLAAEIDNKTVVVGAKRKYELPIPEDLFLDIYIPEEYGGNLSIKTSAGIVKLDSFNLASFILNTSSGGLEAEQLNAEKVSINTSSGKLKIKRLDVAELKIKGSSSEINIDECITKEARMEISSGSVTLKNSSGNFDLKGTAGDVLIAYKEFENQNINIETTAGNVTLELPETAEFLVEAKTSSGKFQSDFPINTTDKKDIKGQIGTKDNKISLKTSSGSISILKK</sequence>
<reference evidence="3" key="1">
    <citation type="submission" date="2022-05" db="EMBL/GenBank/DDBJ databases">
        <title>Expanded diversity of anoxic marine methylotrophy in a Black Sea sulfate reducing microorganism.</title>
        <authorList>
            <person name="Fischer P.Q."/>
            <person name="Stams A.J.M."/>
            <person name="Villanueva L."/>
            <person name="Sousa D.Z."/>
        </authorList>
    </citation>
    <scope>NUCLEOTIDE SEQUENCE</scope>
    <source>
        <strain evidence="3">P130</strain>
    </source>
</reference>
<proteinExistence type="predicted"/>
<keyword evidence="1" id="KW-0812">Transmembrane</keyword>
<evidence type="ECO:0000313" key="3">
    <source>
        <dbReference type="EMBL" id="MDO0823118.1"/>
    </source>
</evidence>
<dbReference type="PANTHER" id="PTHR34094">
    <property type="match status" value="1"/>
</dbReference>
<protein>
    <submittedName>
        <fullName evidence="3">DUF4097 domain-containing protein</fullName>
    </submittedName>
</protein>
<comment type="caution">
    <text evidence="3">The sequence shown here is derived from an EMBL/GenBank/DDBJ whole genome shotgun (WGS) entry which is preliminary data.</text>
</comment>
<dbReference type="RefSeq" id="WP_302048631.1">
    <property type="nucleotide sequence ID" value="NZ_JAMJEV010000007.1"/>
</dbReference>
<dbReference type="InterPro" id="IPR025164">
    <property type="entry name" value="Toastrack_DUF4097"/>
</dbReference>
<organism evidence="3 4">
    <name type="scientific">Desulfosporosinus nitroreducens</name>
    <dbReference type="NCBI Taxonomy" id="2018668"/>
    <lineage>
        <taxon>Bacteria</taxon>
        <taxon>Bacillati</taxon>
        <taxon>Bacillota</taxon>
        <taxon>Clostridia</taxon>
        <taxon>Eubacteriales</taxon>
        <taxon>Desulfitobacteriaceae</taxon>
        <taxon>Desulfosporosinus</taxon>
    </lineage>
</organism>
<accession>A0ABT8QP37</accession>
<dbReference type="Pfam" id="PF13349">
    <property type="entry name" value="DUF4097"/>
    <property type="match status" value="1"/>
</dbReference>
<dbReference type="EMBL" id="JAMJEV010000007">
    <property type="protein sequence ID" value="MDO0823118.1"/>
    <property type="molecule type" value="Genomic_DNA"/>
</dbReference>
<dbReference type="PANTHER" id="PTHR34094:SF1">
    <property type="entry name" value="PROTEIN FAM185A"/>
    <property type="match status" value="1"/>
</dbReference>
<evidence type="ECO:0000313" key="4">
    <source>
        <dbReference type="Proteomes" id="UP001176021"/>
    </source>
</evidence>
<gene>
    <name evidence="3" type="ORF">M8H41_09660</name>
</gene>
<feature type="transmembrane region" description="Helical" evidence="1">
    <location>
        <begin position="9"/>
        <end position="31"/>
    </location>
</feature>
<name>A0ABT8QP37_9FIRM</name>
<evidence type="ECO:0000256" key="1">
    <source>
        <dbReference type="SAM" id="Phobius"/>
    </source>
</evidence>
<keyword evidence="1" id="KW-0472">Membrane</keyword>
<feature type="domain" description="DUF4097" evidence="2">
    <location>
        <begin position="45"/>
        <end position="302"/>
    </location>
</feature>